<organism evidence="1">
    <name type="scientific">Clastoptera arizonana</name>
    <name type="common">Arizona spittle bug</name>
    <dbReference type="NCBI Taxonomy" id="38151"/>
    <lineage>
        <taxon>Eukaryota</taxon>
        <taxon>Metazoa</taxon>
        <taxon>Ecdysozoa</taxon>
        <taxon>Arthropoda</taxon>
        <taxon>Hexapoda</taxon>
        <taxon>Insecta</taxon>
        <taxon>Pterygota</taxon>
        <taxon>Neoptera</taxon>
        <taxon>Paraneoptera</taxon>
        <taxon>Hemiptera</taxon>
        <taxon>Auchenorrhyncha</taxon>
        <taxon>Cercopoidea</taxon>
        <taxon>Clastopteridae</taxon>
        <taxon>Clastoptera</taxon>
    </lineage>
</organism>
<feature type="non-terminal residue" evidence="1">
    <location>
        <position position="141"/>
    </location>
</feature>
<name>A0A1B6DDD0_9HEMI</name>
<gene>
    <name evidence="1" type="ORF">g.1242</name>
</gene>
<feature type="non-terminal residue" evidence="1">
    <location>
        <position position="1"/>
    </location>
</feature>
<reference evidence="1" key="1">
    <citation type="submission" date="2015-12" db="EMBL/GenBank/DDBJ databases">
        <title>De novo transcriptome assembly of four potential Pierce s Disease insect vectors from Arizona vineyards.</title>
        <authorList>
            <person name="Tassone E.E."/>
        </authorList>
    </citation>
    <scope>NUCLEOTIDE SEQUENCE</scope>
</reference>
<protein>
    <submittedName>
        <fullName evidence="1">Uncharacterized protein</fullName>
    </submittedName>
</protein>
<dbReference type="AlphaFoldDB" id="A0A1B6DDD0"/>
<sequence length="141" mass="15884">FAMKQDSVKSDGNEFGSIRLSLRKPRNWALKVNTSSKVLCVEDDTLETKRVNENNEVQENKCKKLVAKGKKIKLKGVDFSNSSDEEVMAGEVQNIKYEFKDRSETKDEFGGRDGVNERCVSGEKIGEIRSVGMVESKIDMD</sequence>
<proteinExistence type="predicted"/>
<dbReference type="EMBL" id="GEDC01013646">
    <property type="protein sequence ID" value="JAS23652.1"/>
    <property type="molecule type" value="Transcribed_RNA"/>
</dbReference>
<evidence type="ECO:0000313" key="1">
    <source>
        <dbReference type="EMBL" id="JAS23652.1"/>
    </source>
</evidence>
<accession>A0A1B6DDD0</accession>